<dbReference type="STRING" id="3659.A0A0A0L3V3"/>
<dbReference type="PANTHER" id="PTHR31391:SF64">
    <property type="entry name" value="B3 DOMAIN-CONTAINING PROTEIN OS06G0112300"/>
    <property type="match status" value="1"/>
</dbReference>
<name>A0A0A0L3V3_CUCSA</name>
<reference evidence="8 9" key="3">
    <citation type="journal article" date="2010" name="BMC Genomics">
        <title>Transcriptome sequencing and comparative analysis of cucumber flowers with different sex types.</title>
        <authorList>
            <person name="Guo S."/>
            <person name="Zheng Y."/>
            <person name="Joung J.G."/>
            <person name="Liu S."/>
            <person name="Zhang Z."/>
            <person name="Crasta O.R."/>
            <person name="Sobral B.W."/>
            <person name="Xu Y."/>
            <person name="Huang S."/>
            <person name="Fei Z."/>
        </authorList>
    </citation>
    <scope>NUCLEOTIDE SEQUENCE [LARGE SCALE GENOMIC DNA]</scope>
    <source>
        <strain evidence="9">cv. 9930</strain>
    </source>
</reference>
<evidence type="ECO:0000256" key="4">
    <source>
        <dbReference type="ARBA" id="ARBA00023163"/>
    </source>
</evidence>
<evidence type="ECO:0000256" key="2">
    <source>
        <dbReference type="ARBA" id="ARBA00023015"/>
    </source>
</evidence>
<feature type="region of interest" description="Disordered" evidence="6">
    <location>
        <begin position="1"/>
        <end position="20"/>
    </location>
</feature>
<feature type="domain" description="TF-B3" evidence="7">
    <location>
        <begin position="30"/>
        <end position="126"/>
    </location>
</feature>
<dbReference type="Gene3D" id="2.40.330.10">
    <property type="entry name" value="DNA-binding pseudobarrel domain"/>
    <property type="match status" value="1"/>
</dbReference>
<dbReference type="AlphaFoldDB" id="A0A0A0L3V3"/>
<keyword evidence="9" id="KW-1185">Reference proteome</keyword>
<dbReference type="InterPro" id="IPR044837">
    <property type="entry name" value="REM16-like"/>
</dbReference>
<dbReference type="SMART" id="SM01019">
    <property type="entry name" value="B3"/>
    <property type="match status" value="1"/>
</dbReference>
<evidence type="ECO:0000256" key="3">
    <source>
        <dbReference type="ARBA" id="ARBA00023125"/>
    </source>
</evidence>
<reference evidence="8 9" key="1">
    <citation type="journal article" date="2009" name="Nat. Genet.">
        <title>The genome of the cucumber, Cucumis sativus L.</title>
        <authorList>
            <person name="Huang S."/>
            <person name="Li R."/>
            <person name="Zhang Z."/>
            <person name="Li L."/>
            <person name="Gu X."/>
            <person name="Fan W."/>
            <person name="Lucas W.J."/>
            <person name="Wang X."/>
            <person name="Xie B."/>
            <person name="Ni P."/>
            <person name="Ren Y."/>
            <person name="Zhu H."/>
            <person name="Li J."/>
            <person name="Lin K."/>
            <person name="Jin W."/>
            <person name="Fei Z."/>
            <person name="Li G."/>
            <person name="Staub J."/>
            <person name="Kilian A."/>
            <person name="van der Vossen E.A."/>
            <person name="Wu Y."/>
            <person name="Guo J."/>
            <person name="He J."/>
            <person name="Jia Z."/>
            <person name="Ren Y."/>
            <person name="Tian G."/>
            <person name="Lu Y."/>
            <person name="Ruan J."/>
            <person name="Qian W."/>
            <person name="Wang M."/>
            <person name="Huang Q."/>
            <person name="Li B."/>
            <person name="Xuan Z."/>
            <person name="Cao J."/>
            <person name="Asan"/>
            <person name="Wu Z."/>
            <person name="Zhang J."/>
            <person name="Cai Q."/>
            <person name="Bai Y."/>
            <person name="Zhao B."/>
            <person name="Han Y."/>
            <person name="Li Y."/>
            <person name="Li X."/>
            <person name="Wang S."/>
            <person name="Shi Q."/>
            <person name="Liu S."/>
            <person name="Cho W.K."/>
            <person name="Kim J.Y."/>
            <person name="Xu Y."/>
            <person name="Heller-Uszynska K."/>
            <person name="Miao H."/>
            <person name="Cheng Z."/>
            <person name="Zhang S."/>
            <person name="Wu J."/>
            <person name="Yang Y."/>
            <person name="Kang H."/>
            <person name="Li M."/>
            <person name="Liang H."/>
            <person name="Ren X."/>
            <person name="Shi Z."/>
            <person name="Wen M."/>
            <person name="Jian M."/>
            <person name="Yang H."/>
            <person name="Zhang G."/>
            <person name="Yang Z."/>
            <person name="Chen R."/>
            <person name="Liu S."/>
            <person name="Li J."/>
            <person name="Ma L."/>
            <person name="Liu H."/>
            <person name="Zhou Y."/>
            <person name="Zhao J."/>
            <person name="Fang X."/>
            <person name="Li G."/>
            <person name="Fang L."/>
            <person name="Li Y."/>
            <person name="Liu D."/>
            <person name="Zheng H."/>
            <person name="Zhang Y."/>
            <person name="Qin N."/>
            <person name="Li Z."/>
            <person name="Yang G."/>
            <person name="Yang S."/>
            <person name="Bolund L."/>
            <person name="Kristiansen K."/>
            <person name="Zheng H."/>
            <person name="Li S."/>
            <person name="Zhang X."/>
            <person name="Yang H."/>
            <person name="Wang J."/>
            <person name="Sun R."/>
            <person name="Zhang B."/>
            <person name="Jiang S."/>
            <person name="Wang J."/>
            <person name="Du Y."/>
            <person name="Li S."/>
        </authorList>
    </citation>
    <scope>NUCLEOTIDE SEQUENCE [LARGE SCALE GENOMIC DNA]</scope>
    <source>
        <strain evidence="9">cv. 9930</strain>
    </source>
</reference>
<dbReference type="KEGG" id="csv:105434822"/>
<sequence length="147" mass="16545">MQSARKPPTELPTMEPQNGETMPLSGKPYHAFILSKSHVAPIYNLVLPAKFHSILPAIVIPAVLLCRGKKWKIDYHGNRRGKALDSKQWRKFVNDNCLKSGDAIVFELLECSSSILKFRVQILSGDIPLELHDKFSGETKETPIHLD</sequence>
<evidence type="ECO:0000256" key="6">
    <source>
        <dbReference type="SAM" id="MobiDB-lite"/>
    </source>
</evidence>
<accession>A0A0A0L3V3</accession>
<dbReference type="OMA" id="WETTYLG"/>
<organism evidence="8 9">
    <name type="scientific">Cucumis sativus</name>
    <name type="common">Cucumber</name>
    <dbReference type="NCBI Taxonomy" id="3659"/>
    <lineage>
        <taxon>Eukaryota</taxon>
        <taxon>Viridiplantae</taxon>
        <taxon>Streptophyta</taxon>
        <taxon>Embryophyta</taxon>
        <taxon>Tracheophyta</taxon>
        <taxon>Spermatophyta</taxon>
        <taxon>Magnoliopsida</taxon>
        <taxon>eudicotyledons</taxon>
        <taxon>Gunneridae</taxon>
        <taxon>Pentapetalae</taxon>
        <taxon>rosids</taxon>
        <taxon>fabids</taxon>
        <taxon>Cucurbitales</taxon>
        <taxon>Cucurbitaceae</taxon>
        <taxon>Benincaseae</taxon>
        <taxon>Cucumis</taxon>
    </lineage>
</organism>
<dbReference type="EMBL" id="CM002924">
    <property type="protein sequence ID" value="KGN56625.1"/>
    <property type="molecule type" value="Genomic_DNA"/>
</dbReference>
<evidence type="ECO:0000256" key="1">
    <source>
        <dbReference type="ARBA" id="ARBA00004123"/>
    </source>
</evidence>
<dbReference type="InterPro" id="IPR015300">
    <property type="entry name" value="DNA-bd_pseudobarrel_sf"/>
</dbReference>
<evidence type="ECO:0000313" key="9">
    <source>
        <dbReference type="Proteomes" id="UP000029981"/>
    </source>
</evidence>
<reference evidence="8 9" key="2">
    <citation type="journal article" date="2009" name="PLoS ONE">
        <title>An integrated genetic and cytogenetic map of the cucumber genome.</title>
        <authorList>
            <person name="Ren Y."/>
            <person name="Zhang Z."/>
            <person name="Liu J."/>
            <person name="Staub J.E."/>
            <person name="Han Y."/>
            <person name="Cheng Z."/>
            <person name="Li X."/>
            <person name="Lu J."/>
            <person name="Miao H."/>
            <person name="Kang H."/>
            <person name="Xie B."/>
            <person name="Gu X."/>
            <person name="Wang X."/>
            <person name="Du Y."/>
            <person name="Jin W."/>
            <person name="Huang S."/>
        </authorList>
    </citation>
    <scope>NUCLEOTIDE SEQUENCE [LARGE SCALE GENOMIC DNA]</scope>
    <source>
        <strain evidence="9">cv. 9930</strain>
    </source>
</reference>
<dbReference type="Pfam" id="PF02362">
    <property type="entry name" value="B3"/>
    <property type="match status" value="1"/>
</dbReference>
<proteinExistence type="predicted"/>
<dbReference type="Gramene" id="KGN56625">
    <property type="protein sequence ID" value="KGN56625"/>
    <property type="gene ID" value="Csa_3G126890"/>
</dbReference>
<reference evidence="8 9" key="4">
    <citation type="journal article" date="2011" name="BMC Genomics">
        <title>RNA-Seq improves annotation of protein-coding genes in the cucumber genome.</title>
        <authorList>
            <person name="Li Z."/>
            <person name="Zhang Z."/>
            <person name="Yan P."/>
            <person name="Huang S."/>
            <person name="Fei Z."/>
            <person name="Lin K."/>
        </authorList>
    </citation>
    <scope>NUCLEOTIDE SEQUENCE [LARGE SCALE GENOMIC DNA]</scope>
    <source>
        <strain evidence="9">cv. 9930</strain>
    </source>
</reference>
<keyword evidence="3" id="KW-0238">DNA-binding</keyword>
<dbReference type="PROSITE" id="PS50863">
    <property type="entry name" value="B3"/>
    <property type="match status" value="1"/>
</dbReference>
<evidence type="ECO:0000256" key="5">
    <source>
        <dbReference type="ARBA" id="ARBA00023242"/>
    </source>
</evidence>
<dbReference type="CDD" id="cd10017">
    <property type="entry name" value="B3_DNA"/>
    <property type="match status" value="1"/>
</dbReference>
<protein>
    <recommendedName>
        <fullName evidence="7">TF-B3 domain-containing protein</fullName>
    </recommendedName>
</protein>
<keyword evidence="2" id="KW-0805">Transcription regulation</keyword>
<keyword evidence="5" id="KW-0539">Nucleus</keyword>
<keyword evidence="4" id="KW-0804">Transcription</keyword>
<dbReference type="OrthoDB" id="638806at2759"/>
<evidence type="ECO:0000259" key="7">
    <source>
        <dbReference type="PROSITE" id="PS50863"/>
    </source>
</evidence>
<dbReference type="SUPFAM" id="SSF101936">
    <property type="entry name" value="DNA-binding pseudobarrel domain"/>
    <property type="match status" value="1"/>
</dbReference>
<dbReference type="InterPro" id="IPR003340">
    <property type="entry name" value="B3_DNA-bd"/>
</dbReference>
<gene>
    <name evidence="8" type="ORF">Csa_3G126890</name>
</gene>
<comment type="subcellular location">
    <subcellularLocation>
        <location evidence="1">Nucleus</location>
    </subcellularLocation>
</comment>
<dbReference type="PANTHER" id="PTHR31391">
    <property type="entry name" value="B3 DOMAIN-CONTAINING PROTEIN OS11G0197600-RELATED"/>
    <property type="match status" value="1"/>
</dbReference>
<dbReference type="GO" id="GO:0005634">
    <property type="term" value="C:nucleus"/>
    <property type="evidence" value="ECO:0007669"/>
    <property type="project" value="UniProtKB-SubCell"/>
</dbReference>
<dbReference type="GO" id="GO:0003677">
    <property type="term" value="F:DNA binding"/>
    <property type="evidence" value="ECO:0007669"/>
    <property type="project" value="UniProtKB-KW"/>
</dbReference>
<evidence type="ECO:0000313" key="8">
    <source>
        <dbReference type="EMBL" id="KGN56625.1"/>
    </source>
</evidence>
<dbReference type="Proteomes" id="UP000029981">
    <property type="component" value="Chromosome 3"/>
</dbReference>